<dbReference type="EMBL" id="QLIX01000023">
    <property type="protein sequence ID" value="RAI56938.1"/>
    <property type="molecule type" value="Genomic_DNA"/>
</dbReference>
<evidence type="ECO:0000313" key="3">
    <source>
        <dbReference type="EMBL" id="RAI56938.1"/>
    </source>
</evidence>
<comment type="caution">
    <text evidence="3">The sequence shown here is derived from an EMBL/GenBank/DDBJ whole genome shotgun (WGS) entry which is preliminary data.</text>
</comment>
<reference evidence="4" key="1">
    <citation type="submission" date="2018-06" db="EMBL/GenBank/DDBJ databases">
        <authorList>
            <person name="Khan S.A."/>
        </authorList>
    </citation>
    <scope>NUCLEOTIDE SEQUENCE [LARGE SCALE GENOMIC DNA]</scope>
    <source>
        <strain evidence="4">DB-1506</strain>
    </source>
</reference>
<feature type="compositionally biased region" description="Low complexity" evidence="1">
    <location>
        <begin position="38"/>
        <end position="49"/>
    </location>
</feature>
<keyword evidence="2" id="KW-0732">Signal</keyword>
<protein>
    <submittedName>
        <fullName evidence="3">Uncharacterized protein</fullName>
    </submittedName>
</protein>
<dbReference type="AlphaFoldDB" id="A0A327M9X2"/>
<proteinExistence type="predicted"/>
<feature type="region of interest" description="Disordered" evidence="1">
    <location>
        <begin position="27"/>
        <end position="69"/>
    </location>
</feature>
<organism evidence="3 4">
    <name type="scientific">Roseicella frigidaeris</name>
    <dbReference type="NCBI Taxonomy" id="2230885"/>
    <lineage>
        <taxon>Bacteria</taxon>
        <taxon>Pseudomonadati</taxon>
        <taxon>Pseudomonadota</taxon>
        <taxon>Alphaproteobacteria</taxon>
        <taxon>Acetobacterales</taxon>
        <taxon>Roseomonadaceae</taxon>
        <taxon>Roseicella</taxon>
    </lineage>
</organism>
<evidence type="ECO:0000256" key="1">
    <source>
        <dbReference type="SAM" id="MobiDB-lite"/>
    </source>
</evidence>
<sequence length="69" mass="7064">MEKRVDPWGDFLRRLLLSASLAGTALPAAAAEDPDPPSAEIAEAEQAAAPPQPRPAVMAGLVEEAGSQG</sequence>
<keyword evidence="4" id="KW-1185">Reference proteome</keyword>
<gene>
    <name evidence="3" type="ORF">DOO78_21515</name>
</gene>
<feature type="signal peptide" evidence="2">
    <location>
        <begin position="1"/>
        <end position="30"/>
    </location>
</feature>
<name>A0A327M9X2_9PROT</name>
<accession>A0A327M9X2</accession>
<dbReference type="RefSeq" id="WP_111471939.1">
    <property type="nucleotide sequence ID" value="NZ_QLIX01000023.1"/>
</dbReference>
<feature type="chain" id="PRO_5016270644" evidence="2">
    <location>
        <begin position="31"/>
        <end position="69"/>
    </location>
</feature>
<evidence type="ECO:0000313" key="4">
    <source>
        <dbReference type="Proteomes" id="UP000249065"/>
    </source>
</evidence>
<evidence type="ECO:0000256" key="2">
    <source>
        <dbReference type="SAM" id="SignalP"/>
    </source>
</evidence>
<dbReference type="Proteomes" id="UP000249065">
    <property type="component" value="Unassembled WGS sequence"/>
</dbReference>